<proteinExistence type="predicted"/>
<dbReference type="SUPFAM" id="SSF47459">
    <property type="entry name" value="HLH, helix-loop-helix DNA-binding domain"/>
    <property type="match status" value="1"/>
</dbReference>
<name>A0AAN9M3G0_PHACN</name>
<keyword evidence="2" id="KW-0805">Transcription regulation</keyword>
<dbReference type="InterPro" id="IPR011598">
    <property type="entry name" value="bHLH_dom"/>
</dbReference>
<feature type="coiled-coil region" evidence="5">
    <location>
        <begin position="63"/>
        <end position="90"/>
    </location>
</feature>
<protein>
    <recommendedName>
        <fullName evidence="6">BHLH domain-containing protein</fullName>
    </recommendedName>
</protein>
<dbReference type="GO" id="GO:0046983">
    <property type="term" value="F:protein dimerization activity"/>
    <property type="evidence" value="ECO:0007669"/>
    <property type="project" value="InterPro"/>
</dbReference>
<evidence type="ECO:0000256" key="3">
    <source>
        <dbReference type="ARBA" id="ARBA00023163"/>
    </source>
</evidence>
<evidence type="ECO:0000256" key="1">
    <source>
        <dbReference type="ARBA" id="ARBA00004123"/>
    </source>
</evidence>
<evidence type="ECO:0000256" key="2">
    <source>
        <dbReference type="ARBA" id="ARBA00023015"/>
    </source>
</evidence>
<dbReference type="GO" id="GO:0090575">
    <property type="term" value="C:RNA polymerase II transcription regulator complex"/>
    <property type="evidence" value="ECO:0007669"/>
    <property type="project" value="TreeGrafter"/>
</dbReference>
<evidence type="ECO:0000313" key="7">
    <source>
        <dbReference type="EMBL" id="KAK7347009.1"/>
    </source>
</evidence>
<comment type="caution">
    <text evidence="7">The sequence shown here is derived from an EMBL/GenBank/DDBJ whole genome shotgun (WGS) entry which is preliminary data.</text>
</comment>
<keyword evidence="5" id="KW-0175">Coiled coil</keyword>
<evidence type="ECO:0000256" key="5">
    <source>
        <dbReference type="SAM" id="Coils"/>
    </source>
</evidence>
<gene>
    <name evidence="7" type="ORF">VNO80_21533</name>
</gene>
<dbReference type="InterPro" id="IPR015660">
    <property type="entry name" value="MASH1/Ascl1a-like"/>
</dbReference>
<dbReference type="GO" id="GO:0000981">
    <property type="term" value="F:DNA-binding transcription factor activity, RNA polymerase II-specific"/>
    <property type="evidence" value="ECO:0007669"/>
    <property type="project" value="TreeGrafter"/>
</dbReference>
<accession>A0AAN9M3G0</accession>
<keyword evidence="3" id="KW-0804">Transcription</keyword>
<evidence type="ECO:0000259" key="6">
    <source>
        <dbReference type="PROSITE" id="PS50888"/>
    </source>
</evidence>
<dbReference type="EMBL" id="JAYMYR010000008">
    <property type="protein sequence ID" value="KAK7347009.1"/>
    <property type="molecule type" value="Genomic_DNA"/>
</dbReference>
<dbReference type="PANTHER" id="PTHR13935">
    <property type="entry name" value="ACHAETE-SCUTE TRANSCRIPTION FACTOR-RELATED"/>
    <property type="match status" value="1"/>
</dbReference>
<dbReference type="AlphaFoldDB" id="A0AAN9M3G0"/>
<dbReference type="PROSITE" id="PS50888">
    <property type="entry name" value="BHLH"/>
    <property type="match status" value="1"/>
</dbReference>
<sequence length="196" mass="22471">MKNTNTTITASSKPDRKTIERNRRIHMKGLCFKLVSIIPSKYLKPTKDMLSQQDQLDLAATYIKHLRERIEKLKGEKEQAMNMMRTTQTNNEIFNVESQVPILEIKELGSGIEVMLISGVNKNFMLYEVISVLEEEGAEVVAANFSTVANKIFYTVHAKVKISRVGVESTRVYQRLQELIEPLEAGGTYRDRKQNY</sequence>
<evidence type="ECO:0000256" key="4">
    <source>
        <dbReference type="ARBA" id="ARBA00023242"/>
    </source>
</evidence>
<organism evidence="7 8">
    <name type="scientific">Phaseolus coccineus</name>
    <name type="common">Scarlet runner bean</name>
    <name type="synonym">Phaseolus multiflorus</name>
    <dbReference type="NCBI Taxonomy" id="3886"/>
    <lineage>
        <taxon>Eukaryota</taxon>
        <taxon>Viridiplantae</taxon>
        <taxon>Streptophyta</taxon>
        <taxon>Embryophyta</taxon>
        <taxon>Tracheophyta</taxon>
        <taxon>Spermatophyta</taxon>
        <taxon>Magnoliopsida</taxon>
        <taxon>eudicotyledons</taxon>
        <taxon>Gunneridae</taxon>
        <taxon>Pentapetalae</taxon>
        <taxon>rosids</taxon>
        <taxon>fabids</taxon>
        <taxon>Fabales</taxon>
        <taxon>Fabaceae</taxon>
        <taxon>Papilionoideae</taxon>
        <taxon>50 kb inversion clade</taxon>
        <taxon>NPAAA clade</taxon>
        <taxon>indigoferoid/millettioid clade</taxon>
        <taxon>Phaseoleae</taxon>
        <taxon>Phaseolus</taxon>
    </lineage>
</organism>
<dbReference type="Pfam" id="PF00010">
    <property type="entry name" value="HLH"/>
    <property type="match status" value="1"/>
</dbReference>
<feature type="domain" description="BHLH" evidence="6">
    <location>
        <begin position="11"/>
        <end position="66"/>
    </location>
</feature>
<reference evidence="7 8" key="1">
    <citation type="submission" date="2024-01" db="EMBL/GenBank/DDBJ databases">
        <title>The genomes of 5 underutilized Papilionoideae crops provide insights into root nodulation and disease resistanc.</title>
        <authorList>
            <person name="Jiang F."/>
        </authorList>
    </citation>
    <scope>NUCLEOTIDE SEQUENCE [LARGE SCALE GENOMIC DNA]</scope>
    <source>
        <strain evidence="7">JINMINGXINNONG_FW02</strain>
        <tissue evidence="7">Leaves</tissue>
    </source>
</reference>
<dbReference type="InterPro" id="IPR036638">
    <property type="entry name" value="HLH_DNA-bd_sf"/>
</dbReference>
<comment type="subcellular location">
    <subcellularLocation>
        <location evidence="1">Nucleus</location>
    </subcellularLocation>
</comment>
<dbReference type="PANTHER" id="PTHR13935:SF46">
    <property type="entry name" value="TRANSCRIPTION FACTOR BHLH167-RELATED"/>
    <property type="match status" value="1"/>
</dbReference>
<keyword evidence="8" id="KW-1185">Reference proteome</keyword>
<dbReference type="Gene3D" id="4.10.280.10">
    <property type="entry name" value="Helix-loop-helix DNA-binding domain"/>
    <property type="match status" value="1"/>
</dbReference>
<dbReference type="GO" id="GO:0000977">
    <property type="term" value="F:RNA polymerase II transcription regulatory region sequence-specific DNA binding"/>
    <property type="evidence" value="ECO:0007669"/>
    <property type="project" value="TreeGrafter"/>
</dbReference>
<evidence type="ECO:0000313" key="8">
    <source>
        <dbReference type="Proteomes" id="UP001374584"/>
    </source>
</evidence>
<dbReference type="FunFam" id="4.10.280.10:FF:000146">
    <property type="entry name" value="Transcription factor bHLH162"/>
    <property type="match status" value="1"/>
</dbReference>
<dbReference type="Proteomes" id="UP001374584">
    <property type="component" value="Unassembled WGS sequence"/>
</dbReference>
<keyword evidence="4" id="KW-0539">Nucleus</keyword>